<gene>
    <name evidence="3" type="ORF">ACFOOI_10585</name>
</gene>
<keyword evidence="4" id="KW-1185">Reference proteome</keyword>
<protein>
    <submittedName>
        <fullName evidence="3">YhcG family protein</fullName>
    </submittedName>
</protein>
<dbReference type="InterPro" id="IPR009362">
    <property type="entry name" value="YhcG_C"/>
</dbReference>
<name>A0ABV7YYS9_9BACT</name>
<dbReference type="Gene3D" id="3.40.1350.10">
    <property type="match status" value="1"/>
</dbReference>
<evidence type="ECO:0000259" key="1">
    <source>
        <dbReference type="Pfam" id="PF06250"/>
    </source>
</evidence>
<dbReference type="Pfam" id="PF17761">
    <property type="entry name" value="DUF1016_N"/>
    <property type="match status" value="1"/>
</dbReference>
<evidence type="ECO:0000313" key="3">
    <source>
        <dbReference type="EMBL" id="MFC3811102.1"/>
    </source>
</evidence>
<comment type="caution">
    <text evidence="3">The sequence shown here is derived from an EMBL/GenBank/DDBJ whole genome shotgun (WGS) entry which is preliminary data.</text>
</comment>
<accession>A0ABV7YYS9</accession>
<evidence type="ECO:0000313" key="4">
    <source>
        <dbReference type="Proteomes" id="UP001595616"/>
    </source>
</evidence>
<proteinExistence type="predicted"/>
<dbReference type="InterPro" id="IPR011856">
    <property type="entry name" value="tRNA_endonuc-like_dom_sf"/>
</dbReference>
<dbReference type="RefSeq" id="WP_379837809.1">
    <property type="nucleotide sequence ID" value="NZ_JBHRYQ010000001.1"/>
</dbReference>
<dbReference type="InterPro" id="IPR053148">
    <property type="entry name" value="PD-DEXK-like_domain"/>
</dbReference>
<organism evidence="3 4">
    <name type="scientific">Lacihabitans lacunae</name>
    <dbReference type="NCBI Taxonomy" id="1028214"/>
    <lineage>
        <taxon>Bacteria</taxon>
        <taxon>Pseudomonadati</taxon>
        <taxon>Bacteroidota</taxon>
        <taxon>Cytophagia</taxon>
        <taxon>Cytophagales</taxon>
        <taxon>Leadbetterellaceae</taxon>
        <taxon>Lacihabitans</taxon>
    </lineage>
</organism>
<reference evidence="4" key="1">
    <citation type="journal article" date="2019" name="Int. J. Syst. Evol. Microbiol.">
        <title>The Global Catalogue of Microorganisms (GCM) 10K type strain sequencing project: providing services to taxonomists for standard genome sequencing and annotation.</title>
        <authorList>
            <consortium name="The Broad Institute Genomics Platform"/>
            <consortium name="The Broad Institute Genome Sequencing Center for Infectious Disease"/>
            <person name="Wu L."/>
            <person name="Ma J."/>
        </authorList>
    </citation>
    <scope>NUCLEOTIDE SEQUENCE [LARGE SCALE GENOMIC DNA]</scope>
    <source>
        <strain evidence="4">CECT 7956</strain>
    </source>
</reference>
<feature type="domain" description="YhcG N-terminal" evidence="2">
    <location>
        <begin position="18"/>
        <end position="151"/>
    </location>
</feature>
<dbReference type="Proteomes" id="UP001595616">
    <property type="component" value="Unassembled WGS sequence"/>
</dbReference>
<sequence>MDKQLQKQAIYQKLVDTIGTTIESARLRAIQAVNNELLKANWEIGKYIVEYEQHGNEKAEYGSALLTNLAKDLKARFGKGFSKSNIYLMRQFYLKYQIFQSVTGKLTWTHYAELLAVSDDNPRGFYEKQAINENWSVRELRRQINSSLFERLALSKDKEGVLKLAERGQIIIEPKDIIKDPYVLEFLQIPEEHRMTESRLEQRIIDNLQTFLLELGKGFSFVGRQYRITLDNDHYYVDLVFYHRILKCFVLIDLKTKHVKHQDIGQMNMYLNYFKAEENTEGDNSPIGIVLGADKNDILVEYAIGGISNNIFVSKYQLYLPDKKVLEEKVKEMMTE</sequence>
<dbReference type="PANTHER" id="PTHR30547">
    <property type="entry name" value="UNCHARACTERIZED PROTEIN YHCG-RELATED"/>
    <property type="match status" value="1"/>
</dbReference>
<feature type="domain" description="YhcG PDDEXK nuclease" evidence="1">
    <location>
        <begin position="176"/>
        <end position="328"/>
    </location>
</feature>
<evidence type="ECO:0000259" key="2">
    <source>
        <dbReference type="Pfam" id="PF17761"/>
    </source>
</evidence>
<dbReference type="PANTHER" id="PTHR30547:SF5">
    <property type="entry name" value="NUCLEASE YHCG-RELATED"/>
    <property type="match status" value="1"/>
</dbReference>
<dbReference type="Pfam" id="PF06250">
    <property type="entry name" value="YhcG_C"/>
    <property type="match status" value="1"/>
</dbReference>
<dbReference type="EMBL" id="JBHRYQ010000001">
    <property type="protein sequence ID" value="MFC3811102.1"/>
    <property type="molecule type" value="Genomic_DNA"/>
</dbReference>
<dbReference type="InterPro" id="IPR041527">
    <property type="entry name" value="YhcG_N"/>
</dbReference>